<evidence type="ECO:0000259" key="5">
    <source>
        <dbReference type="Pfam" id="PF00330"/>
    </source>
</evidence>
<dbReference type="InterPro" id="IPR036008">
    <property type="entry name" value="Aconitase_4Fe-4S_dom"/>
</dbReference>
<evidence type="ECO:0000256" key="3">
    <source>
        <dbReference type="ARBA" id="ARBA00023014"/>
    </source>
</evidence>
<dbReference type="PANTHER" id="PTHR43822">
    <property type="entry name" value="HOMOACONITASE, MITOCHONDRIAL-RELATED"/>
    <property type="match status" value="1"/>
</dbReference>
<name>A0A2J0LN27_9BACT</name>
<dbReference type="GO" id="GO:0003861">
    <property type="term" value="F:3-isopropylmalate dehydratase activity"/>
    <property type="evidence" value="ECO:0007669"/>
    <property type="project" value="UniProtKB-EC"/>
</dbReference>
<evidence type="ECO:0000256" key="4">
    <source>
        <dbReference type="ARBA" id="ARBA00023239"/>
    </source>
</evidence>
<comment type="caution">
    <text evidence="6">The sequence shown here is derived from an EMBL/GenBank/DDBJ whole genome shotgun (WGS) entry which is preliminary data.</text>
</comment>
<dbReference type="EC" id="4.2.1.33" evidence="6"/>
<keyword evidence="4 6" id="KW-0456">Lyase</keyword>
<dbReference type="SUPFAM" id="SSF53732">
    <property type="entry name" value="Aconitase iron-sulfur domain"/>
    <property type="match status" value="1"/>
</dbReference>
<dbReference type="InterPro" id="IPR050067">
    <property type="entry name" value="IPM_dehydratase_rel_enz"/>
</dbReference>
<dbReference type="Gene3D" id="3.30.499.10">
    <property type="entry name" value="Aconitase, domain 3"/>
    <property type="match status" value="1"/>
</dbReference>
<feature type="non-terminal residue" evidence="6">
    <location>
        <position position="221"/>
    </location>
</feature>
<dbReference type="PANTHER" id="PTHR43822:SF2">
    <property type="entry name" value="HOMOACONITASE, MITOCHONDRIAL"/>
    <property type="match status" value="1"/>
</dbReference>
<keyword evidence="1" id="KW-0479">Metal-binding</keyword>
<evidence type="ECO:0000256" key="1">
    <source>
        <dbReference type="ARBA" id="ARBA00022723"/>
    </source>
</evidence>
<organism evidence="6 7">
    <name type="scientific">Candidatus Taenaricola geysiri</name>
    <dbReference type="NCBI Taxonomy" id="1974752"/>
    <lineage>
        <taxon>Bacteria</taxon>
        <taxon>Pseudomonadati</taxon>
        <taxon>Candidatus Omnitrophota</taxon>
        <taxon>Candidatus Taenaricola</taxon>
    </lineage>
</organism>
<accession>A0A2J0LN27</accession>
<dbReference type="PRINTS" id="PR00415">
    <property type="entry name" value="ACONITASE"/>
</dbReference>
<evidence type="ECO:0000313" key="6">
    <source>
        <dbReference type="EMBL" id="PIW66126.1"/>
    </source>
</evidence>
<dbReference type="EMBL" id="PFGP01000112">
    <property type="protein sequence ID" value="PIW66126.1"/>
    <property type="molecule type" value="Genomic_DNA"/>
</dbReference>
<proteinExistence type="predicted"/>
<evidence type="ECO:0000313" key="7">
    <source>
        <dbReference type="Proteomes" id="UP000231267"/>
    </source>
</evidence>
<feature type="domain" description="Aconitase/3-isopropylmalate dehydratase large subunit alpha/beta/alpha" evidence="5">
    <location>
        <begin position="8"/>
        <end position="221"/>
    </location>
</feature>
<keyword evidence="3" id="KW-0411">Iron-sulfur</keyword>
<sequence length="221" mass="23271">MAGQTIAEKILSRHAGKAVKAGDVAVCKIDFCLGQDGTSGLIIDAFEKIGKPAVFDKKKFCMIIDHSSPAPNQGTATVHKKMRAFAVKYGVKIYDVGEGICHQLSMEEGHVGPGDLVIGADSHTCTYGALNALSTGVGSTDLAIGLATGENWFKVPETIKIIVKGKLPKGVYSKDIILHIAKDMGADGCTYKSIEFTGPVIDALSVDARFTISNMAVELGA</sequence>
<dbReference type="InterPro" id="IPR001030">
    <property type="entry name" value="Acoase/IPM_deHydtase_lsu_aba"/>
</dbReference>
<gene>
    <name evidence="6" type="ORF">COW11_04985</name>
</gene>
<reference evidence="6 7" key="1">
    <citation type="submission" date="2017-09" db="EMBL/GenBank/DDBJ databases">
        <title>Depth-based differentiation of microbial function through sediment-hosted aquifers and enrichment of novel symbionts in the deep terrestrial subsurface.</title>
        <authorList>
            <person name="Probst A.J."/>
            <person name="Ladd B."/>
            <person name="Jarett J.K."/>
            <person name="Geller-Mcgrath D.E."/>
            <person name="Sieber C.M."/>
            <person name="Emerson J.B."/>
            <person name="Anantharaman K."/>
            <person name="Thomas B.C."/>
            <person name="Malmstrom R."/>
            <person name="Stieglmeier M."/>
            <person name="Klingl A."/>
            <person name="Woyke T."/>
            <person name="Ryan C.M."/>
            <person name="Banfield J.F."/>
        </authorList>
    </citation>
    <scope>NUCLEOTIDE SEQUENCE [LARGE SCALE GENOMIC DNA]</scope>
    <source>
        <strain evidence="6">CG12_big_fil_rev_8_21_14_0_65_43_15</strain>
    </source>
</reference>
<dbReference type="GO" id="GO:0051536">
    <property type="term" value="F:iron-sulfur cluster binding"/>
    <property type="evidence" value="ECO:0007669"/>
    <property type="project" value="UniProtKB-KW"/>
</dbReference>
<protein>
    <submittedName>
        <fullName evidence="6">3-isopropylmalate dehydratase large subunit</fullName>
        <ecNumber evidence="6">4.2.1.33</ecNumber>
    </submittedName>
</protein>
<dbReference type="InterPro" id="IPR015931">
    <property type="entry name" value="Acnase/IPM_dHydase_lsu_aba_1/3"/>
</dbReference>
<dbReference type="Proteomes" id="UP000231267">
    <property type="component" value="Unassembled WGS sequence"/>
</dbReference>
<dbReference type="GO" id="GO:0046872">
    <property type="term" value="F:metal ion binding"/>
    <property type="evidence" value="ECO:0007669"/>
    <property type="project" value="UniProtKB-KW"/>
</dbReference>
<keyword evidence="2" id="KW-0408">Iron</keyword>
<dbReference type="Pfam" id="PF00330">
    <property type="entry name" value="Aconitase"/>
    <property type="match status" value="1"/>
</dbReference>
<evidence type="ECO:0000256" key="2">
    <source>
        <dbReference type="ARBA" id="ARBA00023004"/>
    </source>
</evidence>
<dbReference type="AlphaFoldDB" id="A0A2J0LN27"/>
<dbReference type="GO" id="GO:0043436">
    <property type="term" value="P:oxoacid metabolic process"/>
    <property type="evidence" value="ECO:0007669"/>
    <property type="project" value="UniProtKB-ARBA"/>
</dbReference>